<organism evidence="4 5">
    <name type="scientific">Prymnesium parvum</name>
    <name type="common">Toxic golden alga</name>
    <dbReference type="NCBI Taxonomy" id="97485"/>
    <lineage>
        <taxon>Eukaryota</taxon>
        <taxon>Haptista</taxon>
        <taxon>Haptophyta</taxon>
        <taxon>Prymnesiophyceae</taxon>
        <taxon>Prymnesiales</taxon>
        <taxon>Prymnesiaceae</taxon>
        <taxon>Prymnesium</taxon>
    </lineage>
</organism>
<dbReference type="InterPro" id="IPR018247">
    <property type="entry name" value="EF_Hand_1_Ca_BS"/>
</dbReference>
<feature type="compositionally biased region" description="Low complexity" evidence="2">
    <location>
        <begin position="37"/>
        <end position="61"/>
    </location>
</feature>
<protein>
    <recommendedName>
        <fullName evidence="3">EF-hand domain-containing protein</fullName>
    </recommendedName>
</protein>
<dbReference type="EMBL" id="JBGBPQ010000003">
    <property type="protein sequence ID" value="KAL1526416.1"/>
    <property type="molecule type" value="Genomic_DNA"/>
</dbReference>
<dbReference type="AlphaFoldDB" id="A0AB34JWV5"/>
<dbReference type="PROSITE" id="PS00018">
    <property type="entry name" value="EF_HAND_1"/>
    <property type="match status" value="1"/>
</dbReference>
<gene>
    <name evidence="4" type="ORF">AB1Y20_015128</name>
</gene>
<dbReference type="InterPro" id="IPR011992">
    <property type="entry name" value="EF-hand-dom_pair"/>
</dbReference>
<keyword evidence="5" id="KW-1185">Reference proteome</keyword>
<dbReference type="Gene3D" id="3.30.70.1230">
    <property type="entry name" value="Nucleotide cyclase"/>
    <property type="match status" value="2"/>
</dbReference>
<feature type="region of interest" description="Disordered" evidence="2">
    <location>
        <begin position="1"/>
        <end position="92"/>
    </location>
</feature>
<evidence type="ECO:0000256" key="1">
    <source>
        <dbReference type="ARBA" id="ARBA00022837"/>
    </source>
</evidence>
<reference evidence="4 5" key="1">
    <citation type="journal article" date="2024" name="Science">
        <title>Giant polyketide synthase enzymes in the biosynthesis of giant marine polyether toxins.</title>
        <authorList>
            <person name="Fallon T.R."/>
            <person name="Shende V.V."/>
            <person name="Wierzbicki I.H."/>
            <person name="Pendleton A.L."/>
            <person name="Watervoot N.F."/>
            <person name="Auber R.P."/>
            <person name="Gonzalez D.J."/>
            <person name="Wisecaver J.H."/>
            <person name="Moore B.S."/>
        </authorList>
    </citation>
    <scope>NUCLEOTIDE SEQUENCE [LARGE SCALE GENOMIC DNA]</scope>
    <source>
        <strain evidence="4 5">12B1</strain>
    </source>
</reference>
<name>A0AB34JWV5_PRYPA</name>
<dbReference type="InterPro" id="IPR029787">
    <property type="entry name" value="Nucleotide_cyclase"/>
</dbReference>
<accession>A0AB34JWV5</accession>
<dbReference type="PANTHER" id="PTHR47455">
    <property type="entry name" value="ADENYLYL CYCLASE BETA"/>
    <property type="match status" value="1"/>
</dbReference>
<feature type="compositionally biased region" description="Pro residues" evidence="2">
    <location>
        <begin position="82"/>
        <end position="91"/>
    </location>
</feature>
<sequence length="1036" mass="112617">MAAPPPPLPSLRQGSSRGSASPHPSPLGVSRQRSSRRTSIASLSSPHHSPFSFRQQQRSSRTINTSASPPSPRRRPRRPSIAPEPTPPPAVPHVAPDLLRLLPALLVEQLLRNRPRVCWRDSIDPLRAAFVFVDLLGLHYLVEKIHATSPVDDGGAESRRARVLTSIGESFHTLTAIASKHGGDVVHFTGHTLLLAWPFAETDLNSAEAKRCSVSASRCALELLSLNGSQLLDGAATAGVGGGGGPMQRLAEIDFGRKLSRLRDLSQDDNGFHSLLQGDLFLLPGPLDDEVLELLGPQPDPPQPQQLWLSAGVGVGDLFCAHVGVASRWDFVLWGEALADISRAVQTSAKPGQVLVSQDIFASCSELMSFYSTVPPKASLEERSAALLSLREVNHDAQGVSVAAIHEEREALAASLAEEASAEVLEVQVQHYLGGAEWVRRWRGGEMPTAEHSALAECVVMVLKLRAEYRSQSSLDRTQKAVRLIVRVLQQQQGSYVQFVQTPTGGMAVAAFGLAHLPLSKATSAQRACAAGAELRKKLLQIGVNSCVGLAWGTCATSFVPGVRRVAAVLLGKPVALATLLANACTERRPMLMDDICFQANKSNYNSELVRSVHWYGGELRRMPYVKLLLTFALTSMDPVKVDSTSLHKTHHVSKWLLSHGRPIPEHEDQLSQVAMRELRDCFDALDEDSDGVISLAELQEALAHTHVFSETDVVETLFANLGAHRKGRVRFGEFKEALRTTPDADNGKGSLGESVKLVLLAYTSRRQMQRQLGEGFTAKFAAPDGGSGEAQGDKGRLSCGGQLSARLGKQISFKLQASSVWTTASLRQQSSQQLGATTITKQPTFIRGDSHLTADDKPAATSLWNVMLQYESDLATYREWKAAQPSKVATPRRRLDPLATSGGMDFQDDELPTVDGLRPSTAPPSALLHSAFTASDRPHTAYDMQPTDVRVRAQVFHGAATHRPTVRRPLNNGGPVNRGALSARGSRLNPWLADIGQPHHRIRAHAVNCRNRKPAHFHRIETPRIHSFELDAMPC</sequence>
<dbReference type="PANTHER" id="PTHR47455:SF1">
    <property type="entry name" value="GUANYLATE CYCLASE DOMAIN-CONTAINING PROTEIN"/>
    <property type="match status" value="1"/>
</dbReference>
<dbReference type="Proteomes" id="UP001515480">
    <property type="component" value="Unassembled WGS sequence"/>
</dbReference>
<evidence type="ECO:0000313" key="5">
    <source>
        <dbReference type="Proteomes" id="UP001515480"/>
    </source>
</evidence>
<evidence type="ECO:0000313" key="4">
    <source>
        <dbReference type="EMBL" id="KAL1526416.1"/>
    </source>
</evidence>
<dbReference type="GO" id="GO:0005509">
    <property type="term" value="F:calcium ion binding"/>
    <property type="evidence" value="ECO:0007669"/>
    <property type="project" value="InterPro"/>
</dbReference>
<evidence type="ECO:0000259" key="3">
    <source>
        <dbReference type="PROSITE" id="PS50222"/>
    </source>
</evidence>
<dbReference type="PROSITE" id="PS50222">
    <property type="entry name" value="EF_HAND_2"/>
    <property type="match status" value="1"/>
</dbReference>
<proteinExistence type="predicted"/>
<dbReference type="Pfam" id="PF13499">
    <property type="entry name" value="EF-hand_7"/>
    <property type="match status" value="1"/>
</dbReference>
<evidence type="ECO:0000256" key="2">
    <source>
        <dbReference type="SAM" id="MobiDB-lite"/>
    </source>
</evidence>
<feature type="domain" description="EF-hand" evidence="3">
    <location>
        <begin position="674"/>
        <end position="709"/>
    </location>
</feature>
<dbReference type="SUPFAM" id="SSF47473">
    <property type="entry name" value="EF-hand"/>
    <property type="match status" value="1"/>
</dbReference>
<dbReference type="SUPFAM" id="SSF55073">
    <property type="entry name" value="Nucleotide cyclase"/>
    <property type="match status" value="2"/>
</dbReference>
<dbReference type="SMART" id="SM00054">
    <property type="entry name" value="EFh"/>
    <property type="match status" value="2"/>
</dbReference>
<dbReference type="Gene3D" id="1.10.238.10">
    <property type="entry name" value="EF-hand"/>
    <property type="match status" value="1"/>
</dbReference>
<dbReference type="InterPro" id="IPR002048">
    <property type="entry name" value="EF_hand_dom"/>
</dbReference>
<keyword evidence="1" id="KW-0106">Calcium</keyword>
<comment type="caution">
    <text evidence="4">The sequence shown here is derived from an EMBL/GenBank/DDBJ whole genome shotgun (WGS) entry which is preliminary data.</text>
</comment>